<protein>
    <submittedName>
        <fullName evidence="1">Uncharacterized protein</fullName>
    </submittedName>
</protein>
<proteinExistence type="predicted"/>
<accession>A0AAW1Y9Q6</accession>
<dbReference type="EMBL" id="JBEDUW010000002">
    <property type="protein sequence ID" value="KAK9945582.1"/>
    <property type="molecule type" value="Genomic_DNA"/>
</dbReference>
<evidence type="ECO:0000313" key="2">
    <source>
        <dbReference type="Proteomes" id="UP001457282"/>
    </source>
</evidence>
<name>A0AAW1Y9Q6_RUBAR</name>
<evidence type="ECO:0000313" key="1">
    <source>
        <dbReference type="EMBL" id="KAK9945582.1"/>
    </source>
</evidence>
<keyword evidence="2" id="KW-1185">Reference proteome</keyword>
<gene>
    <name evidence="1" type="ORF">M0R45_011090</name>
</gene>
<organism evidence="1 2">
    <name type="scientific">Rubus argutus</name>
    <name type="common">Southern blackberry</name>
    <dbReference type="NCBI Taxonomy" id="59490"/>
    <lineage>
        <taxon>Eukaryota</taxon>
        <taxon>Viridiplantae</taxon>
        <taxon>Streptophyta</taxon>
        <taxon>Embryophyta</taxon>
        <taxon>Tracheophyta</taxon>
        <taxon>Spermatophyta</taxon>
        <taxon>Magnoliopsida</taxon>
        <taxon>eudicotyledons</taxon>
        <taxon>Gunneridae</taxon>
        <taxon>Pentapetalae</taxon>
        <taxon>rosids</taxon>
        <taxon>fabids</taxon>
        <taxon>Rosales</taxon>
        <taxon>Rosaceae</taxon>
        <taxon>Rosoideae</taxon>
        <taxon>Rosoideae incertae sedis</taxon>
        <taxon>Rubus</taxon>
    </lineage>
</organism>
<reference evidence="1 2" key="1">
    <citation type="journal article" date="2023" name="G3 (Bethesda)">
        <title>A chromosome-length genome assembly and annotation of blackberry (Rubus argutus, cv. 'Hillquist').</title>
        <authorList>
            <person name="Bruna T."/>
            <person name="Aryal R."/>
            <person name="Dudchenko O."/>
            <person name="Sargent D.J."/>
            <person name="Mead D."/>
            <person name="Buti M."/>
            <person name="Cavallini A."/>
            <person name="Hytonen T."/>
            <person name="Andres J."/>
            <person name="Pham M."/>
            <person name="Weisz D."/>
            <person name="Mascagni F."/>
            <person name="Usai G."/>
            <person name="Natali L."/>
            <person name="Bassil N."/>
            <person name="Fernandez G.E."/>
            <person name="Lomsadze A."/>
            <person name="Armour M."/>
            <person name="Olukolu B."/>
            <person name="Poorten T."/>
            <person name="Britton C."/>
            <person name="Davik J."/>
            <person name="Ashrafi H."/>
            <person name="Aiden E.L."/>
            <person name="Borodovsky M."/>
            <person name="Worthington M."/>
        </authorList>
    </citation>
    <scope>NUCLEOTIDE SEQUENCE [LARGE SCALE GENOMIC DNA]</scope>
    <source>
        <strain evidence="1">PI 553951</strain>
    </source>
</reference>
<sequence>MRIMRFPLTLPIPVHIATLYLNPTPRSFSPDNFTKQRDDPKYRPMAPLPYVHQFSAAALGRPADKTTPLPPRIRRLANL</sequence>
<dbReference type="AlphaFoldDB" id="A0AAW1Y9Q6"/>
<dbReference type="Proteomes" id="UP001457282">
    <property type="component" value="Unassembled WGS sequence"/>
</dbReference>
<comment type="caution">
    <text evidence="1">The sequence shown here is derived from an EMBL/GenBank/DDBJ whole genome shotgun (WGS) entry which is preliminary data.</text>
</comment>